<gene>
    <name evidence="2" type="ORF">H072_5629</name>
</gene>
<feature type="transmembrane region" description="Helical" evidence="1">
    <location>
        <begin position="294"/>
        <end position="313"/>
    </location>
</feature>
<feature type="transmembrane region" description="Helical" evidence="1">
    <location>
        <begin position="325"/>
        <end position="344"/>
    </location>
</feature>
<keyword evidence="1" id="KW-0472">Membrane</keyword>
<organism evidence="2 3">
    <name type="scientific">Dactylellina haptotyla (strain CBS 200.50)</name>
    <name type="common">Nematode-trapping fungus</name>
    <name type="synonym">Monacrosporium haptotylum</name>
    <dbReference type="NCBI Taxonomy" id="1284197"/>
    <lineage>
        <taxon>Eukaryota</taxon>
        <taxon>Fungi</taxon>
        <taxon>Dikarya</taxon>
        <taxon>Ascomycota</taxon>
        <taxon>Pezizomycotina</taxon>
        <taxon>Orbiliomycetes</taxon>
        <taxon>Orbiliales</taxon>
        <taxon>Orbiliaceae</taxon>
        <taxon>Dactylellina</taxon>
    </lineage>
</organism>
<dbReference type="Pfam" id="PF01544">
    <property type="entry name" value="CorA"/>
    <property type="match status" value="1"/>
</dbReference>
<accession>S8AH56</accession>
<reference evidence="2 3" key="1">
    <citation type="journal article" date="2013" name="PLoS Genet.">
        <title>Genomic mechanisms accounting for the adaptation to parasitism in nematode-trapping fungi.</title>
        <authorList>
            <person name="Meerupati T."/>
            <person name="Andersson K.M."/>
            <person name="Friman E."/>
            <person name="Kumar D."/>
            <person name="Tunlid A."/>
            <person name="Ahren D."/>
        </authorList>
    </citation>
    <scope>NUCLEOTIDE SEQUENCE [LARGE SCALE GENOMIC DNA]</scope>
    <source>
        <strain evidence="2 3">CBS 200.50</strain>
    </source>
</reference>
<evidence type="ECO:0000256" key="1">
    <source>
        <dbReference type="SAM" id="Phobius"/>
    </source>
</evidence>
<dbReference type="STRING" id="1284197.S8AH56"/>
<name>S8AH56_DACHA</name>
<keyword evidence="1" id="KW-1133">Transmembrane helix</keyword>
<protein>
    <submittedName>
        <fullName evidence="2">Uncharacterized protein</fullName>
    </submittedName>
</protein>
<comment type="caution">
    <text evidence="2">The sequence shown here is derived from an EMBL/GenBank/DDBJ whole genome shotgun (WGS) entry which is preliminary data.</text>
</comment>
<evidence type="ECO:0000313" key="2">
    <source>
        <dbReference type="EMBL" id="EPS40496.1"/>
    </source>
</evidence>
<proteinExistence type="predicted"/>
<dbReference type="GO" id="GO:0046873">
    <property type="term" value="F:metal ion transmembrane transporter activity"/>
    <property type="evidence" value="ECO:0007669"/>
    <property type="project" value="InterPro"/>
</dbReference>
<dbReference type="InterPro" id="IPR002523">
    <property type="entry name" value="MgTranspt_CorA/ZnTranspt_ZntB"/>
</dbReference>
<dbReference type="EMBL" id="AQGS01000340">
    <property type="protein sequence ID" value="EPS40496.1"/>
    <property type="molecule type" value="Genomic_DNA"/>
</dbReference>
<reference evidence="3" key="2">
    <citation type="submission" date="2013-04" db="EMBL/GenBank/DDBJ databases">
        <title>Genomic mechanisms accounting for the adaptation to parasitism in nematode-trapping fungi.</title>
        <authorList>
            <person name="Ahren D.G."/>
        </authorList>
    </citation>
    <scope>NUCLEOTIDE SEQUENCE [LARGE SCALE GENOMIC DNA]</scope>
    <source>
        <strain evidence="3">CBS 200.50</strain>
    </source>
</reference>
<dbReference type="GO" id="GO:0016020">
    <property type="term" value="C:membrane"/>
    <property type="evidence" value="ECO:0007669"/>
    <property type="project" value="InterPro"/>
</dbReference>
<dbReference type="HOGENOM" id="CLU_688909_0_0_1"/>
<dbReference type="Proteomes" id="UP000015100">
    <property type="component" value="Unassembled WGS sequence"/>
</dbReference>
<dbReference type="AlphaFoldDB" id="S8AH56"/>
<evidence type="ECO:0000313" key="3">
    <source>
        <dbReference type="Proteomes" id="UP000015100"/>
    </source>
</evidence>
<dbReference type="OrthoDB" id="3231000at2759"/>
<keyword evidence="3" id="KW-1185">Reference proteome</keyword>
<keyword evidence="1" id="KW-0812">Transmembrane</keyword>
<sequence length="400" mass="45270">METRIAQTEQWTLLREAGRSVDGSQEKGLYSFESFSKAGFHRSSNLYQPRYPIAPNEGDIKTYAAKETVSKIQVFCNGHEIIIYLFDPSRSICNGGGIKEFDLFCGVGKRIGPYMDDSEAVERVTRLGAVRTTRELFLEYLEYWNNSGNWDTLATCELHFSRGVLVEYSGTLSVIEDTLDLIDKEMVDNKRLQENIEVWRSLLSPCRLVLADMSNSIKHTRQMLTSMQKGYALYFAGSCFTEELDRTESSLNELTEYMVEVKGRVEKTFQALMSSMSILANQEAISEAASVGKLTELAFLFIPTSFAATFYSMQIESLKPSVAKFAVLALVLSTVAYGARLFIISSIPRYIEAKIKGPLFTDDTLLVPENITPLTYIHFYWKVFVAKSLYYHNSKSQLLS</sequence>
<dbReference type="eggNOG" id="ENOG502S52U">
    <property type="taxonomic scope" value="Eukaryota"/>
</dbReference>